<evidence type="ECO:0000256" key="1">
    <source>
        <dbReference type="SAM" id="Phobius"/>
    </source>
</evidence>
<proteinExistence type="predicted"/>
<keyword evidence="1" id="KW-0812">Transmembrane</keyword>
<name>A0ABP7A1Q6_9MICO</name>
<evidence type="ECO:0000313" key="4">
    <source>
        <dbReference type="Proteomes" id="UP001501697"/>
    </source>
</evidence>
<organism evidence="3 4">
    <name type="scientific">Microbacterium awajiense</name>
    <dbReference type="NCBI Taxonomy" id="415214"/>
    <lineage>
        <taxon>Bacteria</taxon>
        <taxon>Bacillati</taxon>
        <taxon>Actinomycetota</taxon>
        <taxon>Actinomycetes</taxon>
        <taxon>Micrococcales</taxon>
        <taxon>Microbacteriaceae</taxon>
        <taxon>Microbacterium</taxon>
    </lineage>
</organism>
<feature type="transmembrane region" description="Helical" evidence="1">
    <location>
        <begin position="188"/>
        <end position="207"/>
    </location>
</feature>
<sequence length="293" mass="31352">MTASTATPSGWRRFWNNGGWWKALALAVGYWVVYQGIGMLLNLVLGTFKTSGGLFASAQNLLIGQVLPVLLAGGVMLLVAWSFGWLKELFARQPIGGRWWMWIAVIVVLGFNAVRYATVDYAAFGLDVVLLTLFLGVCVGFTEELVCRGFAVQLLRRRGYGEWAVAALSSALFAMLHAGNYIGTTALLPLVVVVVYAFFFGVLMYLTMRVTGSIVWAMVLHATTDPSVLLLTGAIDTQGQAGSPGPLLDVANLANPAVILVGIVLLIFIRGRVGRAHYGLPESKASGPAASVA</sequence>
<dbReference type="InterPro" id="IPR003675">
    <property type="entry name" value="Rce1/LyrA-like_dom"/>
</dbReference>
<gene>
    <name evidence="3" type="ORF">GCM10022200_01780</name>
</gene>
<dbReference type="EMBL" id="BAAAYU010000001">
    <property type="protein sequence ID" value="GAA3623209.1"/>
    <property type="molecule type" value="Genomic_DNA"/>
</dbReference>
<accession>A0ABP7A1Q6</accession>
<keyword evidence="1" id="KW-1133">Transmembrane helix</keyword>
<feature type="transmembrane region" description="Helical" evidence="1">
    <location>
        <begin position="123"/>
        <end position="142"/>
    </location>
</feature>
<comment type="caution">
    <text evidence="3">The sequence shown here is derived from an EMBL/GenBank/DDBJ whole genome shotgun (WGS) entry which is preliminary data.</text>
</comment>
<feature type="transmembrane region" description="Helical" evidence="1">
    <location>
        <begin position="20"/>
        <end position="41"/>
    </location>
</feature>
<feature type="domain" description="CAAX prenyl protease 2/Lysostaphin resistance protein A-like" evidence="2">
    <location>
        <begin position="128"/>
        <end position="225"/>
    </location>
</feature>
<protein>
    <recommendedName>
        <fullName evidence="2">CAAX prenyl protease 2/Lysostaphin resistance protein A-like domain-containing protein</fullName>
    </recommendedName>
</protein>
<keyword evidence="1" id="KW-0472">Membrane</keyword>
<evidence type="ECO:0000259" key="2">
    <source>
        <dbReference type="Pfam" id="PF02517"/>
    </source>
</evidence>
<feature type="transmembrane region" description="Helical" evidence="1">
    <location>
        <begin position="247"/>
        <end position="269"/>
    </location>
</feature>
<feature type="transmembrane region" description="Helical" evidence="1">
    <location>
        <begin position="214"/>
        <end position="235"/>
    </location>
</feature>
<evidence type="ECO:0000313" key="3">
    <source>
        <dbReference type="EMBL" id="GAA3623209.1"/>
    </source>
</evidence>
<dbReference type="Proteomes" id="UP001501697">
    <property type="component" value="Unassembled WGS sequence"/>
</dbReference>
<feature type="transmembrane region" description="Helical" evidence="1">
    <location>
        <begin position="163"/>
        <end position="182"/>
    </location>
</feature>
<dbReference type="Pfam" id="PF02517">
    <property type="entry name" value="Rce1-like"/>
    <property type="match status" value="1"/>
</dbReference>
<reference evidence="4" key="1">
    <citation type="journal article" date="2019" name="Int. J. Syst. Evol. Microbiol.">
        <title>The Global Catalogue of Microorganisms (GCM) 10K type strain sequencing project: providing services to taxonomists for standard genome sequencing and annotation.</title>
        <authorList>
            <consortium name="The Broad Institute Genomics Platform"/>
            <consortium name="The Broad Institute Genome Sequencing Center for Infectious Disease"/>
            <person name="Wu L."/>
            <person name="Ma J."/>
        </authorList>
    </citation>
    <scope>NUCLEOTIDE SEQUENCE [LARGE SCALE GENOMIC DNA]</scope>
    <source>
        <strain evidence="4">JCM 16544</strain>
    </source>
</reference>
<feature type="transmembrane region" description="Helical" evidence="1">
    <location>
        <begin position="98"/>
        <end position="117"/>
    </location>
</feature>
<feature type="transmembrane region" description="Helical" evidence="1">
    <location>
        <begin position="61"/>
        <end position="86"/>
    </location>
</feature>
<keyword evidence="4" id="KW-1185">Reference proteome</keyword>